<gene>
    <name evidence="3" type="ORF">AJ79_01645</name>
</gene>
<accession>A0A2B7Y616</accession>
<protein>
    <recommendedName>
        <fullName evidence="5">Mid2 domain-containing protein</fullName>
    </recommendedName>
</protein>
<evidence type="ECO:0008006" key="5">
    <source>
        <dbReference type="Google" id="ProtNLM"/>
    </source>
</evidence>
<comment type="caution">
    <text evidence="3">The sequence shown here is derived from an EMBL/GenBank/DDBJ whole genome shotgun (WGS) entry which is preliminary data.</text>
</comment>
<feature type="region of interest" description="Disordered" evidence="1">
    <location>
        <begin position="123"/>
        <end position="150"/>
    </location>
</feature>
<feature type="compositionally biased region" description="Basic and acidic residues" evidence="1">
    <location>
        <begin position="213"/>
        <end position="245"/>
    </location>
</feature>
<dbReference type="OrthoDB" id="5215637at2759"/>
<evidence type="ECO:0000256" key="1">
    <source>
        <dbReference type="SAM" id="MobiDB-lite"/>
    </source>
</evidence>
<evidence type="ECO:0000256" key="2">
    <source>
        <dbReference type="SAM" id="Phobius"/>
    </source>
</evidence>
<name>A0A2B7Y616_9EURO</name>
<reference evidence="3 4" key="1">
    <citation type="submission" date="2017-10" db="EMBL/GenBank/DDBJ databases">
        <title>Comparative genomics in systemic dimorphic fungi from Ajellomycetaceae.</title>
        <authorList>
            <person name="Munoz J.F."/>
            <person name="Mcewen J.G."/>
            <person name="Clay O.K."/>
            <person name="Cuomo C.A."/>
        </authorList>
    </citation>
    <scope>NUCLEOTIDE SEQUENCE [LARGE SCALE GENOMIC DNA]</scope>
    <source>
        <strain evidence="3 4">UAMH5409</strain>
    </source>
</reference>
<sequence length="245" mass="25760">MCCALSGRLSHTVDSCMSNGLCSNPCQLDGSGICNSESGGAVWRESCTDPTWESPFCLKGICTDESMRNGNSTTNVAMTQCLEDQTWCCGSMTSNSCCSQPRRLTLAATVGAASLSSTTASGAASATASSSVTATPTPTGQPSESPSNSGQMKLGLGLGLGLGIPVLVLGLVAVILLYRRRRRDGQRQAGLNESYEKPELDGTQHVVEPYRVQVHEADGRDVSEMDGRNDHKDSAERDADAAELE</sequence>
<keyword evidence="2" id="KW-0472">Membrane</keyword>
<evidence type="ECO:0000313" key="3">
    <source>
        <dbReference type="EMBL" id="PGH16539.1"/>
    </source>
</evidence>
<dbReference type="AlphaFoldDB" id="A0A2B7Y616"/>
<feature type="compositionally biased region" description="Low complexity" evidence="1">
    <location>
        <begin position="123"/>
        <end position="138"/>
    </location>
</feature>
<dbReference type="Proteomes" id="UP000223968">
    <property type="component" value="Unassembled WGS sequence"/>
</dbReference>
<proteinExistence type="predicted"/>
<keyword evidence="2" id="KW-1133">Transmembrane helix</keyword>
<organism evidence="3 4">
    <name type="scientific">Helicocarpus griseus UAMH5409</name>
    <dbReference type="NCBI Taxonomy" id="1447875"/>
    <lineage>
        <taxon>Eukaryota</taxon>
        <taxon>Fungi</taxon>
        <taxon>Dikarya</taxon>
        <taxon>Ascomycota</taxon>
        <taxon>Pezizomycotina</taxon>
        <taxon>Eurotiomycetes</taxon>
        <taxon>Eurotiomycetidae</taxon>
        <taxon>Onygenales</taxon>
        <taxon>Ajellomycetaceae</taxon>
        <taxon>Helicocarpus</taxon>
    </lineage>
</organism>
<evidence type="ECO:0000313" key="4">
    <source>
        <dbReference type="Proteomes" id="UP000223968"/>
    </source>
</evidence>
<dbReference type="EMBL" id="PDNB01000016">
    <property type="protein sequence ID" value="PGH16539.1"/>
    <property type="molecule type" value="Genomic_DNA"/>
</dbReference>
<feature type="transmembrane region" description="Helical" evidence="2">
    <location>
        <begin position="154"/>
        <end position="178"/>
    </location>
</feature>
<keyword evidence="2" id="KW-0812">Transmembrane</keyword>
<keyword evidence="4" id="KW-1185">Reference proteome</keyword>
<feature type="region of interest" description="Disordered" evidence="1">
    <location>
        <begin position="186"/>
        <end position="245"/>
    </location>
</feature>
<dbReference type="STRING" id="1447875.A0A2B7Y616"/>
<feature type="compositionally biased region" description="Polar residues" evidence="1">
    <location>
        <begin position="140"/>
        <end position="150"/>
    </location>
</feature>